<sequence>MRGVIVENLVKSYVSRGGFKKKRVVEALRGVSFSASSGEIHALLGPNGAGKTTLIKILATLLLPDSGVAYVEGYNVVSQADDVRRVIGVVLDVSKGFYTSLTGFENLVFYAMLKGYTYSDAKRRAREVLELVGLWDMGAHNRPYYTYSLGMRARLSIAKALLTDPRVLLLDEPTLGLDVESAKMVRRLIVDLAKEGRTVLITGHNMFEIEQIATSISIINGGRIVASGAPQDLKQRLGLLHKVVIRIEGRAREFLSRISNTVEISSAVVEELGGISRITFYAKASREDVIQAVLEALSLLGARMVDFVFEEPTLEDAYIAVVSGGRSAERS</sequence>
<evidence type="ECO:0000256" key="3">
    <source>
        <dbReference type="ARBA" id="ARBA00022840"/>
    </source>
</evidence>
<dbReference type="AlphaFoldDB" id="A0A7C4FHQ2"/>
<dbReference type="PANTHER" id="PTHR42711">
    <property type="entry name" value="ABC TRANSPORTER ATP-BINDING PROTEIN"/>
    <property type="match status" value="1"/>
</dbReference>
<dbReference type="PROSITE" id="PS50893">
    <property type="entry name" value="ABC_TRANSPORTER_2"/>
    <property type="match status" value="1"/>
</dbReference>
<evidence type="ECO:0000256" key="1">
    <source>
        <dbReference type="ARBA" id="ARBA00022448"/>
    </source>
</evidence>
<name>A0A7C4FHQ2_9CREN</name>
<dbReference type="GO" id="GO:0016887">
    <property type="term" value="F:ATP hydrolysis activity"/>
    <property type="evidence" value="ECO:0007669"/>
    <property type="project" value="InterPro"/>
</dbReference>
<dbReference type="InterPro" id="IPR003439">
    <property type="entry name" value="ABC_transporter-like_ATP-bd"/>
</dbReference>
<dbReference type="InterPro" id="IPR027417">
    <property type="entry name" value="P-loop_NTPase"/>
</dbReference>
<gene>
    <name evidence="5" type="ORF">ENV14_04870</name>
</gene>
<dbReference type="EMBL" id="DTFF01000042">
    <property type="protein sequence ID" value="HGI87708.1"/>
    <property type="molecule type" value="Genomic_DNA"/>
</dbReference>
<keyword evidence="1" id="KW-0813">Transport</keyword>
<dbReference type="SUPFAM" id="SSF52540">
    <property type="entry name" value="P-loop containing nucleoside triphosphate hydrolases"/>
    <property type="match status" value="1"/>
</dbReference>
<dbReference type="Pfam" id="PF00005">
    <property type="entry name" value="ABC_tran"/>
    <property type="match status" value="1"/>
</dbReference>
<keyword evidence="3 5" id="KW-0067">ATP-binding</keyword>
<dbReference type="InterPro" id="IPR003593">
    <property type="entry name" value="AAA+_ATPase"/>
</dbReference>
<dbReference type="PANTHER" id="PTHR42711:SF18">
    <property type="entry name" value="ABC TRANSPORTER, ATP-BINDING PROTEIN"/>
    <property type="match status" value="1"/>
</dbReference>
<protein>
    <submittedName>
        <fullName evidence="5">ABC transporter ATP-binding protein</fullName>
    </submittedName>
</protein>
<dbReference type="InterPro" id="IPR017871">
    <property type="entry name" value="ABC_transporter-like_CS"/>
</dbReference>
<proteinExistence type="predicted"/>
<dbReference type="SMART" id="SM00382">
    <property type="entry name" value="AAA"/>
    <property type="match status" value="1"/>
</dbReference>
<feature type="domain" description="ABC transporter" evidence="4">
    <location>
        <begin position="4"/>
        <end position="246"/>
    </location>
</feature>
<accession>A0A7C4FHQ2</accession>
<dbReference type="PROSITE" id="PS00211">
    <property type="entry name" value="ABC_TRANSPORTER_1"/>
    <property type="match status" value="1"/>
</dbReference>
<reference evidence="5" key="1">
    <citation type="journal article" date="2020" name="mSystems">
        <title>Genome- and Community-Level Interaction Insights into Carbon Utilization and Element Cycling Functions of Hydrothermarchaeota in Hydrothermal Sediment.</title>
        <authorList>
            <person name="Zhou Z."/>
            <person name="Liu Y."/>
            <person name="Xu W."/>
            <person name="Pan J."/>
            <person name="Luo Z.H."/>
            <person name="Li M."/>
        </authorList>
    </citation>
    <scope>NUCLEOTIDE SEQUENCE [LARGE SCALE GENOMIC DNA]</scope>
    <source>
        <strain evidence="5">SpSt-732</strain>
    </source>
</reference>
<evidence type="ECO:0000313" key="5">
    <source>
        <dbReference type="EMBL" id="HGI87708.1"/>
    </source>
</evidence>
<evidence type="ECO:0000256" key="2">
    <source>
        <dbReference type="ARBA" id="ARBA00022741"/>
    </source>
</evidence>
<dbReference type="Gene3D" id="3.40.50.300">
    <property type="entry name" value="P-loop containing nucleotide triphosphate hydrolases"/>
    <property type="match status" value="1"/>
</dbReference>
<comment type="caution">
    <text evidence="5">The sequence shown here is derived from an EMBL/GenBank/DDBJ whole genome shotgun (WGS) entry which is preliminary data.</text>
</comment>
<keyword evidence="2" id="KW-0547">Nucleotide-binding</keyword>
<dbReference type="InterPro" id="IPR050763">
    <property type="entry name" value="ABC_transporter_ATP-binding"/>
</dbReference>
<evidence type="ECO:0000259" key="4">
    <source>
        <dbReference type="PROSITE" id="PS50893"/>
    </source>
</evidence>
<organism evidence="5">
    <name type="scientific">Ignisphaera aggregans</name>
    <dbReference type="NCBI Taxonomy" id="334771"/>
    <lineage>
        <taxon>Archaea</taxon>
        <taxon>Thermoproteota</taxon>
        <taxon>Thermoprotei</taxon>
        <taxon>Desulfurococcales</taxon>
        <taxon>Desulfurococcaceae</taxon>
        <taxon>Ignisphaera</taxon>
    </lineage>
</organism>
<dbReference type="GO" id="GO:0005524">
    <property type="term" value="F:ATP binding"/>
    <property type="evidence" value="ECO:0007669"/>
    <property type="project" value="UniProtKB-KW"/>
</dbReference>